<dbReference type="EMBL" id="VTUX01000011">
    <property type="protein sequence ID" value="KAA1188242.1"/>
    <property type="molecule type" value="Genomic_DNA"/>
</dbReference>
<evidence type="ECO:0000256" key="1">
    <source>
        <dbReference type="SAM" id="MobiDB-lite"/>
    </source>
</evidence>
<feature type="region of interest" description="Disordered" evidence="1">
    <location>
        <begin position="75"/>
        <end position="95"/>
    </location>
</feature>
<name>A0A5B0WMN8_9GAMM</name>
<proteinExistence type="predicted"/>
<reference evidence="2 3" key="1">
    <citation type="submission" date="2019-09" db="EMBL/GenBank/DDBJ databases">
        <authorList>
            <person name="Chen X.-Y."/>
        </authorList>
    </citation>
    <scope>NUCLEOTIDE SEQUENCE [LARGE SCALE GENOMIC DNA]</scope>
    <source>
        <strain evidence="2 3">NY5</strain>
    </source>
</reference>
<protein>
    <submittedName>
        <fullName evidence="2">Uncharacterized protein</fullName>
    </submittedName>
</protein>
<dbReference type="AlphaFoldDB" id="A0A5B0WMN8"/>
<dbReference type="InterPro" id="IPR046651">
    <property type="entry name" value="DUF6763"/>
</dbReference>
<keyword evidence="3" id="KW-1185">Reference proteome</keyword>
<organism evidence="2 3">
    <name type="scientific">Pseudohalioglobus sediminis</name>
    <dbReference type="NCBI Taxonomy" id="2606449"/>
    <lineage>
        <taxon>Bacteria</taxon>
        <taxon>Pseudomonadati</taxon>
        <taxon>Pseudomonadota</taxon>
        <taxon>Gammaproteobacteria</taxon>
        <taxon>Cellvibrionales</taxon>
        <taxon>Halieaceae</taxon>
        <taxon>Pseudohalioglobus</taxon>
    </lineage>
</organism>
<dbReference type="Proteomes" id="UP000323708">
    <property type="component" value="Unassembled WGS sequence"/>
</dbReference>
<dbReference type="Pfam" id="PF20549">
    <property type="entry name" value="DUF6763"/>
    <property type="match status" value="1"/>
</dbReference>
<gene>
    <name evidence="2" type="ORF">F0M18_19640</name>
</gene>
<sequence>MKMLSPAIGGWYKDLQTNALFEVIDWDPTTLTIETQYLDGEVSEYDLDAWREMLLEHAEAPEDWRAAFELDDEDMLDPDLPMHPEDWNSPLNSIEPDAMYGVEDF</sequence>
<evidence type="ECO:0000313" key="2">
    <source>
        <dbReference type="EMBL" id="KAA1188242.1"/>
    </source>
</evidence>
<evidence type="ECO:0000313" key="3">
    <source>
        <dbReference type="Proteomes" id="UP000323708"/>
    </source>
</evidence>
<comment type="caution">
    <text evidence="2">The sequence shown here is derived from an EMBL/GenBank/DDBJ whole genome shotgun (WGS) entry which is preliminary data.</text>
</comment>
<accession>A0A5B0WMN8</accession>